<dbReference type="Gene3D" id="2.60.120.650">
    <property type="entry name" value="Cupin"/>
    <property type="match status" value="1"/>
</dbReference>
<dbReference type="RefSeq" id="XP_002129532.1">
    <property type="nucleotide sequence ID" value="XM_002129496.3"/>
</dbReference>
<protein>
    <submittedName>
        <fullName evidence="2">JmjC domain-containing protein 5</fullName>
    </submittedName>
</protein>
<dbReference type="InterPro" id="IPR003347">
    <property type="entry name" value="JmjC_dom"/>
</dbReference>
<dbReference type="GO" id="GO:0051864">
    <property type="term" value="F:histone H3K36 demethylase activity"/>
    <property type="evidence" value="ECO:0000318"/>
    <property type="project" value="GO_Central"/>
</dbReference>
<keyword evidence="3" id="KW-1185">Reference proteome</keyword>
<proteinExistence type="predicted"/>
<dbReference type="GO" id="GO:0003682">
    <property type="term" value="F:chromatin binding"/>
    <property type="evidence" value="ECO:0000318"/>
    <property type="project" value="GO_Central"/>
</dbReference>
<dbReference type="GO" id="GO:0005634">
    <property type="term" value="C:nucleus"/>
    <property type="evidence" value="ECO:0000318"/>
    <property type="project" value="GO_Central"/>
</dbReference>
<reference evidence="3" key="1">
    <citation type="journal article" date="2002" name="Science">
        <title>The draft genome of Ciona intestinalis: insights into chordate and vertebrate origins.</title>
        <authorList>
            <person name="Dehal P."/>
            <person name="Satou Y."/>
            <person name="Campbell R.K."/>
            <person name="Chapman J."/>
            <person name="Degnan B."/>
            <person name="De Tomaso A."/>
            <person name="Davidson B."/>
            <person name="Di Gregorio A."/>
            <person name="Gelpke M."/>
            <person name="Goodstein D.M."/>
            <person name="Harafuji N."/>
            <person name="Hastings K.E."/>
            <person name="Ho I."/>
            <person name="Hotta K."/>
            <person name="Huang W."/>
            <person name="Kawashima T."/>
            <person name="Lemaire P."/>
            <person name="Martinez D."/>
            <person name="Meinertzhagen I.A."/>
            <person name="Necula S."/>
            <person name="Nonaka M."/>
            <person name="Putnam N."/>
            <person name="Rash S."/>
            <person name="Saiga H."/>
            <person name="Satake M."/>
            <person name="Terry A."/>
            <person name="Yamada L."/>
            <person name="Wang H.G."/>
            <person name="Awazu S."/>
            <person name="Azumi K."/>
            <person name="Boore J."/>
            <person name="Branno M."/>
            <person name="Chin-Bow S."/>
            <person name="DeSantis R."/>
            <person name="Doyle S."/>
            <person name="Francino P."/>
            <person name="Keys D.N."/>
            <person name="Haga S."/>
            <person name="Hayashi H."/>
            <person name="Hino K."/>
            <person name="Imai K.S."/>
            <person name="Inaba K."/>
            <person name="Kano S."/>
            <person name="Kobayashi K."/>
            <person name="Kobayashi M."/>
            <person name="Lee B.I."/>
            <person name="Makabe K.W."/>
            <person name="Manohar C."/>
            <person name="Matassi G."/>
            <person name="Medina M."/>
            <person name="Mochizuki Y."/>
            <person name="Mount S."/>
            <person name="Morishita T."/>
            <person name="Miura S."/>
            <person name="Nakayama A."/>
            <person name="Nishizaka S."/>
            <person name="Nomoto H."/>
            <person name="Ohta F."/>
            <person name="Oishi K."/>
            <person name="Rigoutsos I."/>
            <person name="Sano M."/>
            <person name="Sasaki A."/>
            <person name="Sasakura Y."/>
            <person name="Shoguchi E."/>
            <person name="Shin-i T."/>
            <person name="Spagnuolo A."/>
            <person name="Stainier D."/>
            <person name="Suzuki M.M."/>
            <person name="Tassy O."/>
            <person name="Takatori N."/>
            <person name="Tokuoka M."/>
            <person name="Yagi K."/>
            <person name="Yoshizaki F."/>
            <person name="Wada S."/>
            <person name="Zhang C."/>
            <person name="Hyatt P.D."/>
            <person name="Larimer F."/>
            <person name="Detter C."/>
            <person name="Doggett N."/>
            <person name="Glavina T."/>
            <person name="Hawkins T."/>
            <person name="Richardson P."/>
            <person name="Lucas S."/>
            <person name="Kohara Y."/>
            <person name="Levine M."/>
            <person name="Satoh N."/>
            <person name="Rokhsar D.S."/>
        </authorList>
    </citation>
    <scope>NUCLEOTIDE SEQUENCE [LARGE SCALE GENOMIC DNA]</scope>
</reference>
<evidence type="ECO:0000313" key="3">
    <source>
        <dbReference type="Proteomes" id="UP000008144"/>
    </source>
</evidence>
<reference evidence="2" key="2">
    <citation type="submission" date="2025-08" db="UniProtKB">
        <authorList>
            <consortium name="Ensembl"/>
        </authorList>
    </citation>
    <scope>IDENTIFICATION</scope>
</reference>
<dbReference type="GeneID" id="100180593"/>
<dbReference type="KEGG" id="cin:100180593"/>
<dbReference type="GeneTree" id="ENSGT00940000172671"/>
<organism evidence="2 3">
    <name type="scientific">Ciona intestinalis</name>
    <name type="common">Transparent sea squirt</name>
    <name type="synonym">Ascidia intestinalis</name>
    <dbReference type="NCBI Taxonomy" id="7719"/>
    <lineage>
        <taxon>Eukaryota</taxon>
        <taxon>Metazoa</taxon>
        <taxon>Chordata</taxon>
        <taxon>Tunicata</taxon>
        <taxon>Ascidiacea</taxon>
        <taxon>Phlebobranchia</taxon>
        <taxon>Cionidae</taxon>
        <taxon>Ciona</taxon>
    </lineage>
</organism>
<name>F7AN97_CIOIN</name>
<dbReference type="GO" id="GO:0045892">
    <property type="term" value="P:negative regulation of DNA-templated transcription"/>
    <property type="evidence" value="ECO:0000318"/>
    <property type="project" value="GO_Central"/>
</dbReference>
<sequence length="346" mass="39906">MSRFSQENIVDVPRLNTLDKLEFEESYLRKGKPVVITAGLDGLACSKWSIDYLLERVGLNNVTVRGRTNSDEYKVGKQYIIRETTFREYISDMRAKSVRGLTSYMAVQNISKTFPQLQDDCKIPDIGKLHNGPFLWVAHKGHYEYCHYDPDASLLMMIEGSKRVKLFSCIDLEKMYPNPLGSRGKTIQSQVDCDNVDLEKFPKFSEVTCYSCTLQAGDLLLIPAFWWHQVTSLSDSVSMNAFFGESGEDRYITRIMEEPVWPSFKYWLLNIVEQNRPFASFERTLQRLPLCVENLLLKQFHEVAPQSHVNKLVETIKEYLNLVALPEFNGGGKNPPPLRVRGLRWR</sequence>
<dbReference type="Ensembl" id="ENSCINT00000008395.3">
    <property type="protein sequence ID" value="ENSCINP00000008395.3"/>
    <property type="gene ID" value="ENSCING00000004073.3"/>
</dbReference>
<accession>F7AN97</accession>
<accession>A0A1W2WDY8</accession>
<dbReference type="OrthoDB" id="47172at2759"/>
<dbReference type="PANTHER" id="PTHR12461">
    <property type="entry name" value="HYPOXIA-INDUCIBLE FACTOR 1 ALPHA INHIBITOR-RELATED"/>
    <property type="match status" value="1"/>
</dbReference>
<evidence type="ECO:0000259" key="1">
    <source>
        <dbReference type="PROSITE" id="PS51184"/>
    </source>
</evidence>
<dbReference type="PROSITE" id="PS51184">
    <property type="entry name" value="JMJC"/>
    <property type="match status" value="1"/>
</dbReference>
<dbReference type="Pfam" id="PF13621">
    <property type="entry name" value="Cupin_8"/>
    <property type="match status" value="1"/>
</dbReference>
<dbReference type="STRING" id="7719.ENSCINP00000008395"/>
<dbReference type="InterPro" id="IPR041667">
    <property type="entry name" value="Cupin_8"/>
</dbReference>
<evidence type="ECO:0000313" key="2">
    <source>
        <dbReference type="Ensembl" id="ENSCINP00000008395.3"/>
    </source>
</evidence>
<dbReference type="HOGENOM" id="CLU_016785_3_3_1"/>
<gene>
    <name evidence="2" type="primary">LOC100180593</name>
</gene>
<dbReference type="Proteomes" id="UP000008144">
    <property type="component" value="Unassembled WGS sequence"/>
</dbReference>
<dbReference type="SUPFAM" id="SSF51197">
    <property type="entry name" value="Clavaminate synthase-like"/>
    <property type="match status" value="1"/>
</dbReference>
<feature type="domain" description="JmjC" evidence="1">
    <location>
        <begin position="103"/>
        <end position="260"/>
    </location>
</feature>
<dbReference type="PANTHER" id="PTHR12461:SF95">
    <property type="entry name" value="JMJC DOMAIN-CONTAINING PROTEIN"/>
    <property type="match status" value="1"/>
</dbReference>
<dbReference type="SMART" id="SM00558">
    <property type="entry name" value="JmjC"/>
    <property type="match status" value="1"/>
</dbReference>
<dbReference type="InParanoid" id="F7AN97"/>
<reference evidence="2" key="3">
    <citation type="submission" date="2025-09" db="UniProtKB">
        <authorList>
            <consortium name="Ensembl"/>
        </authorList>
    </citation>
    <scope>IDENTIFICATION</scope>
</reference>
<dbReference type="GO" id="GO:0106157">
    <property type="term" value="F:peptidyl-arginine 3-dioxygenase activity"/>
    <property type="evidence" value="ECO:0000318"/>
    <property type="project" value="GO_Central"/>
</dbReference>
<dbReference type="AlphaFoldDB" id="F7AN97"/>
<dbReference type="OMA" id="RYITRIM"/>